<accession>A0ABW4U8K6</accession>
<organism evidence="1 2">
    <name type="scientific">Mesorhizobium newzealandense</name>
    <dbReference type="NCBI Taxonomy" id="1300302"/>
    <lineage>
        <taxon>Bacteria</taxon>
        <taxon>Pseudomonadati</taxon>
        <taxon>Pseudomonadota</taxon>
        <taxon>Alphaproteobacteria</taxon>
        <taxon>Hyphomicrobiales</taxon>
        <taxon>Phyllobacteriaceae</taxon>
        <taxon>Mesorhizobium</taxon>
    </lineage>
</organism>
<comment type="caution">
    <text evidence="1">The sequence shown here is derived from an EMBL/GenBank/DDBJ whole genome shotgun (WGS) entry which is preliminary data.</text>
</comment>
<dbReference type="RefSeq" id="WP_379099069.1">
    <property type="nucleotide sequence ID" value="NZ_JBHUGZ010000010.1"/>
</dbReference>
<sequence>MTDEQGRPPGVLDDLVRRLVNETGITEAQAAELVIFLGRNWASLLREARILAGKR</sequence>
<evidence type="ECO:0000313" key="1">
    <source>
        <dbReference type="EMBL" id="MFD1983897.1"/>
    </source>
</evidence>
<gene>
    <name evidence="1" type="ORF">ACFSOZ_14655</name>
</gene>
<proteinExistence type="predicted"/>
<protein>
    <submittedName>
        <fullName evidence="1">Uncharacterized protein</fullName>
    </submittedName>
</protein>
<dbReference type="EMBL" id="JBHUGZ010000010">
    <property type="protein sequence ID" value="MFD1983897.1"/>
    <property type="molecule type" value="Genomic_DNA"/>
</dbReference>
<evidence type="ECO:0000313" key="2">
    <source>
        <dbReference type="Proteomes" id="UP001597405"/>
    </source>
</evidence>
<name>A0ABW4U8K6_9HYPH</name>
<reference evidence="2" key="1">
    <citation type="journal article" date="2019" name="Int. J. Syst. Evol. Microbiol.">
        <title>The Global Catalogue of Microorganisms (GCM) 10K type strain sequencing project: providing services to taxonomists for standard genome sequencing and annotation.</title>
        <authorList>
            <consortium name="The Broad Institute Genomics Platform"/>
            <consortium name="The Broad Institute Genome Sequencing Center for Infectious Disease"/>
            <person name="Wu L."/>
            <person name="Ma J."/>
        </authorList>
    </citation>
    <scope>NUCLEOTIDE SEQUENCE [LARGE SCALE GENOMIC DNA]</scope>
    <source>
        <strain evidence="2">CGMCC 1.16225</strain>
    </source>
</reference>
<keyword evidence="2" id="KW-1185">Reference proteome</keyword>
<dbReference type="Proteomes" id="UP001597405">
    <property type="component" value="Unassembled WGS sequence"/>
</dbReference>